<sequence length="188" mass="20552">MKRILSAVLVLAFAVSCGWSLSIVPKIGFDVPASVRGDNGFAAYDVYGGGNIGIEARVGISKYFMWSAGFEYDFSRHLIDTGKSWNESDFSFSPLYVALFWAPLSQWGDVKPYLKVFVGYNVLASVASEVAESAEGSVNWGGGLGFEYKSLVFEFTGSSSNGKFKTASTTQEIEYRKITLSAGYKFQI</sequence>
<name>A0A0G3WMK2_9BACT</name>
<evidence type="ECO:0000313" key="3">
    <source>
        <dbReference type="EMBL" id="AKL98719.1"/>
    </source>
</evidence>
<organism evidence="3 4">
    <name type="scientific">Endomicrobium proavitum</name>
    <dbReference type="NCBI Taxonomy" id="1408281"/>
    <lineage>
        <taxon>Bacteria</taxon>
        <taxon>Pseudomonadati</taxon>
        <taxon>Elusimicrobiota</taxon>
        <taxon>Endomicrobiia</taxon>
        <taxon>Endomicrobiales</taxon>
        <taxon>Endomicrobiaceae</taxon>
        <taxon>Endomicrobium</taxon>
    </lineage>
</organism>
<accession>A0A0G3WMK2</accession>
<dbReference type="InterPro" id="IPR027385">
    <property type="entry name" value="Beta-barrel_OMP"/>
</dbReference>
<keyword evidence="1" id="KW-0732">Signal</keyword>
<proteinExistence type="predicted"/>
<dbReference type="PROSITE" id="PS51257">
    <property type="entry name" value="PROKAR_LIPOPROTEIN"/>
    <property type="match status" value="1"/>
</dbReference>
<protein>
    <recommendedName>
        <fullName evidence="2">Outer membrane protein beta-barrel domain-containing protein</fullName>
    </recommendedName>
</protein>
<feature type="domain" description="Outer membrane protein beta-barrel" evidence="2">
    <location>
        <begin position="36"/>
        <end position="186"/>
    </location>
</feature>
<dbReference type="Pfam" id="PF13505">
    <property type="entry name" value="OMP_b-brl"/>
    <property type="match status" value="1"/>
</dbReference>
<reference evidence="3 4" key="1">
    <citation type="submission" date="2014-09" db="EMBL/GenBank/DDBJ databases">
        <title>Complete genome sequence of Endomicrobium proavitum.</title>
        <authorList>
            <person name="Zheng H."/>
        </authorList>
    </citation>
    <scope>NUCLEOTIDE SEQUENCE [LARGE SCALE GENOMIC DNA]</scope>
    <source>
        <strain evidence="3 4">Rsa215</strain>
    </source>
</reference>
<dbReference type="RefSeq" id="WP_052571520.1">
    <property type="nucleotide sequence ID" value="NZ_CP009498.1"/>
</dbReference>
<evidence type="ECO:0000256" key="1">
    <source>
        <dbReference type="ARBA" id="ARBA00022729"/>
    </source>
</evidence>
<dbReference type="OrthoDB" id="81819at2"/>
<dbReference type="AlphaFoldDB" id="A0A0G3WMK2"/>
<keyword evidence="4" id="KW-1185">Reference proteome</keyword>
<dbReference type="Proteomes" id="UP000035337">
    <property type="component" value="Chromosome"/>
</dbReference>
<evidence type="ECO:0000313" key="4">
    <source>
        <dbReference type="Proteomes" id="UP000035337"/>
    </source>
</evidence>
<dbReference type="STRING" id="1408281.Epro_1343"/>
<dbReference type="KEGG" id="epo:Epro_1343"/>
<evidence type="ECO:0000259" key="2">
    <source>
        <dbReference type="Pfam" id="PF13505"/>
    </source>
</evidence>
<gene>
    <name evidence="3" type="ORF">Epro_1343</name>
</gene>
<dbReference type="EMBL" id="CP009498">
    <property type="protein sequence ID" value="AKL98719.1"/>
    <property type="molecule type" value="Genomic_DNA"/>
</dbReference>